<evidence type="ECO:0000256" key="1">
    <source>
        <dbReference type="ARBA" id="ARBA00004761"/>
    </source>
</evidence>
<gene>
    <name evidence="6" type="ordered locus">LVIS_0324</name>
</gene>
<accession>Q03TI2</accession>
<protein>
    <submittedName>
        <fullName evidence="6">2-keto-3-deoxy-phosphogluconate aldolase</fullName>
        <ecNumber evidence="6">4.1.2.14</ecNumber>
    </submittedName>
</protein>
<dbReference type="NCBIfam" id="NF005119">
    <property type="entry name" value="PRK06552.1"/>
    <property type="match status" value="1"/>
</dbReference>
<dbReference type="Pfam" id="PF01081">
    <property type="entry name" value="Aldolase"/>
    <property type="match status" value="1"/>
</dbReference>
<keyword evidence="4 6" id="KW-0456">Lyase</keyword>
<dbReference type="eggNOG" id="COG0800">
    <property type="taxonomic scope" value="Bacteria"/>
</dbReference>
<evidence type="ECO:0000256" key="5">
    <source>
        <dbReference type="ARBA" id="ARBA00023277"/>
    </source>
</evidence>
<dbReference type="PANTHER" id="PTHR30246">
    <property type="entry name" value="2-KETO-3-DEOXY-6-PHOSPHOGLUCONATE ALDOLASE"/>
    <property type="match status" value="1"/>
</dbReference>
<dbReference type="HOGENOM" id="CLU_077795_2_0_9"/>
<organism evidence="6 7">
    <name type="scientific">Levilactobacillus brevis (strain ATCC 367 / BCRC 12310 / CIP 105137 / JCM 1170 / LMG 11437 / NCIMB 947 / NCTC 947)</name>
    <name type="common">Lactobacillus brevis</name>
    <dbReference type="NCBI Taxonomy" id="387344"/>
    <lineage>
        <taxon>Bacteria</taxon>
        <taxon>Bacillati</taxon>
        <taxon>Bacillota</taxon>
        <taxon>Bacilli</taxon>
        <taxon>Lactobacillales</taxon>
        <taxon>Lactobacillaceae</taxon>
        <taxon>Levilactobacillus</taxon>
    </lineage>
</organism>
<dbReference type="NCBIfam" id="TIGR01182">
    <property type="entry name" value="eda"/>
    <property type="match status" value="1"/>
</dbReference>
<dbReference type="GO" id="GO:0008675">
    <property type="term" value="F:2-dehydro-3-deoxy-phosphogluconate aldolase activity"/>
    <property type="evidence" value="ECO:0007669"/>
    <property type="project" value="UniProtKB-EC"/>
</dbReference>
<dbReference type="Proteomes" id="UP000001652">
    <property type="component" value="Chromosome"/>
</dbReference>
<dbReference type="AlphaFoldDB" id="Q03TI2"/>
<dbReference type="SUPFAM" id="SSF51569">
    <property type="entry name" value="Aldolase"/>
    <property type="match status" value="1"/>
</dbReference>
<keyword evidence="5" id="KW-0119">Carbohydrate metabolism</keyword>
<sequence length="216" mass="22656">MKRANLLTKLQKTGIVSVVRANTSDKAVKIADAVIAGGITGIELTYTVPNADQVINELVERYQDTPEVIIGAGTVLDATSARLAIISGANFIVSPTFDTNVAKMCNLYQIPYIPGVFTPTEAQAALQAGSEVVKLFPGSLATPKTISEFKGPFPYINVMPSGGVNADNISDWFAAGAFVVGAGNSLVAPAQQNNFAGVTANAQAFMSKYHEIMSLA</sequence>
<dbReference type="CDD" id="cd00452">
    <property type="entry name" value="KDPG_aldolase"/>
    <property type="match status" value="1"/>
</dbReference>
<name>Q03TI2_LEVBA</name>
<dbReference type="RefSeq" id="WP_011667118.1">
    <property type="nucleotide sequence ID" value="NC_008497.1"/>
</dbReference>
<keyword evidence="7" id="KW-1185">Reference proteome</keyword>
<dbReference type="PATRIC" id="fig|387344.15.peg.317"/>
<reference evidence="6 7" key="1">
    <citation type="journal article" date="2006" name="Proc. Natl. Acad. Sci. U.S.A.">
        <title>Comparative genomics of the lactic acid bacteria.</title>
        <authorList>
            <person name="Makarova K."/>
            <person name="Slesarev A."/>
            <person name="Wolf Y."/>
            <person name="Sorokin A."/>
            <person name="Mirkin B."/>
            <person name="Koonin E."/>
            <person name="Pavlov A."/>
            <person name="Pavlova N."/>
            <person name="Karamychev V."/>
            <person name="Polouchine N."/>
            <person name="Shakhova V."/>
            <person name="Grigoriev I."/>
            <person name="Lou Y."/>
            <person name="Rohksar D."/>
            <person name="Lucas S."/>
            <person name="Huang K."/>
            <person name="Goodstein D.M."/>
            <person name="Hawkins T."/>
            <person name="Plengvidhya V."/>
            <person name="Welker D."/>
            <person name="Hughes J."/>
            <person name="Goh Y."/>
            <person name="Benson A."/>
            <person name="Baldwin K."/>
            <person name="Lee J.H."/>
            <person name="Diaz-Muniz I."/>
            <person name="Dosti B."/>
            <person name="Smeianov V."/>
            <person name="Wechter W."/>
            <person name="Barabote R."/>
            <person name="Lorca G."/>
            <person name="Altermann E."/>
            <person name="Barrangou R."/>
            <person name="Ganesan B."/>
            <person name="Xie Y."/>
            <person name="Rawsthorne H."/>
            <person name="Tamir D."/>
            <person name="Parker C."/>
            <person name="Breidt F."/>
            <person name="Broadbent J."/>
            <person name="Hutkins R."/>
            <person name="O'Sullivan D."/>
            <person name="Steele J."/>
            <person name="Unlu G."/>
            <person name="Saier M."/>
            <person name="Klaenhammer T."/>
            <person name="Richardson P."/>
            <person name="Kozyavkin S."/>
            <person name="Weimer B."/>
            <person name="Mills D."/>
        </authorList>
    </citation>
    <scope>NUCLEOTIDE SEQUENCE [LARGE SCALE GENOMIC DNA]</scope>
    <source>
        <strain evidence="7">ATCC 367 / BCRC 12310 / CIP 105137 / JCM 1170 / LMG 11437 / NCIMB 947 / NCTC 947</strain>
    </source>
</reference>
<dbReference type="EC" id="4.1.2.14" evidence="6"/>
<dbReference type="KEGG" id="lbr:LVIS_0324"/>
<evidence type="ECO:0000313" key="6">
    <source>
        <dbReference type="EMBL" id="ABJ63490.1"/>
    </source>
</evidence>
<dbReference type="EMBL" id="CP000416">
    <property type="protein sequence ID" value="ABJ63490.1"/>
    <property type="molecule type" value="Genomic_DNA"/>
</dbReference>
<proteinExistence type="inferred from homology"/>
<comment type="pathway">
    <text evidence="1">Carbohydrate acid metabolism.</text>
</comment>
<comment type="subunit">
    <text evidence="3">Homotrimer.</text>
</comment>
<dbReference type="Gene3D" id="3.20.20.70">
    <property type="entry name" value="Aldolase class I"/>
    <property type="match status" value="1"/>
</dbReference>
<dbReference type="PANTHER" id="PTHR30246:SF1">
    <property type="entry name" value="2-DEHYDRO-3-DEOXY-6-PHOSPHOGALACTONATE ALDOLASE-RELATED"/>
    <property type="match status" value="1"/>
</dbReference>
<evidence type="ECO:0000256" key="4">
    <source>
        <dbReference type="ARBA" id="ARBA00023239"/>
    </source>
</evidence>
<dbReference type="STRING" id="387344.LVIS_0324"/>
<evidence type="ECO:0000313" key="7">
    <source>
        <dbReference type="Proteomes" id="UP000001652"/>
    </source>
</evidence>
<dbReference type="InterPro" id="IPR013785">
    <property type="entry name" value="Aldolase_TIM"/>
</dbReference>
<evidence type="ECO:0000256" key="2">
    <source>
        <dbReference type="ARBA" id="ARBA00006906"/>
    </source>
</evidence>
<evidence type="ECO:0000256" key="3">
    <source>
        <dbReference type="ARBA" id="ARBA00011233"/>
    </source>
</evidence>
<comment type="similarity">
    <text evidence="2">Belongs to the KHG/KDPG aldolase family.</text>
</comment>
<dbReference type="InterPro" id="IPR000887">
    <property type="entry name" value="Aldlse_KDPG_KHG"/>
</dbReference>